<keyword evidence="1" id="KW-0812">Transmembrane</keyword>
<feature type="transmembrane region" description="Helical" evidence="1">
    <location>
        <begin position="20"/>
        <end position="48"/>
    </location>
</feature>
<feature type="transmembrane region" description="Helical" evidence="1">
    <location>
        <begin position="283"/>
        <end position="302"/>
    </location>
</feature>
<dbReference type="Proteomes" id="UP001589797">
    <property type="component" value="Unassembled WGS sequence"/>
</dbReference>
<comment type="caution">
    <text evidence="3">The sequence shown here is derived from an EMBL/GenBank/DDBJ whole genome shotgun (WGS) entry which is preliminary data.</text>
</comment>
<feature type="transmembrane region" description="Helical" evidence="1">
    <location>
        <begin position="202"/>
        <end position="221"/>
    </location>
</feature>
<feature type="transmembrane region" description="Helical" evidence="1">
    <location>
        <begin position="251"/>
        <end position="268"/>
    </location>
</feature>
<accession>A0ABV6FT86</accession>
<organism evidence="3 4">
    <name type="scientific">Fontibacter flavus</name>
    <dbReference type="NCBI Taxonomy" id="654838"/>
    <lineage>
        <taxon>Bacteria</taxon>
        <taxon>Pseudomonadati</taxon>
        <taxon>Bacteroidota</taxon>
        <taxon>Cytophagia</taxon>
        <taxon>Cytophagales</taxon>
        <taxon>Cyclobacteriaceae</taxon>
        <taxon>Fontibacter</taxon>
    </lineage>
</organism>
<feature type="transmembrane region" description="Helical" evidence="1">
    <location>
        <begin position="109"/>
        <end position="130"/>
    </location>
</feature>
<gene>
    <name evidence="3" type="ORF">ACFFIP_09835</name>
</gene>
<feature type="transmembrane region" description="Helical" evidence="1">
    <location>
        <begin position="172"/>
        <end position="190"/>
    </location>
</feature>
<evidence type="ECO:0000313" key="3">
    <source>
        <dbReference type="EMBL" id="MFC0262981.1"/>
    </source>
</evidence>
<protein>
    <submittedName>
        <fullName evidence="3">Lysostaphin resistance A-like protein</fullName>
    </submittedName>
</protein>
<keyword evidence="1" id="KW-0472">Membrane</keyword>
<keyword evidence="4" id="KW-1185">Reference proteome</keyword>
<feature type="domain" description="CAAX prenyl protease 2/Lysostaphin resistance protein A-like" evidence="2">
    <location>
        <begin position="172"/>
        <end position="260"/>
    </location>
</feature>
<evidence type="ECO:0000313" key="4">
    <source>
        <dbReference type="Proteomes" id="UP001589797"/>
    </source>
</evidence>
<dbReference type="PANTHER" id="PTHR43592:SF15">
    <property type="entry name" value="CAAX AMINO TERMINAL PROTEASE FAMILY PROTEIN"/>
    <property type="match status" value="1"/>
</dbReference>
<evidence type="ECO:0000259" key="2">
    <source>
        <dbReference type="Pfam" id="PF02517"/>
    </source>
</evidence>
<dbReference type="PANTHER" id="PTHR43592">
    <property type="entry name" value="CAAX AMINO TERMINAL PROTEASE"/>
    <property type="match status" value="1"/>
</dbReference>
<keyword evidence="1" id="KW-1133">Transmembrane helix</keyword>
<name>A0ABV6FT86_9BACT</name>
<dbReference type="Pfam" id="PF02517">
    <property type="entry name" value="Rce1-like"/>
    <property type="match status" value="1"/>
</dbReference>
<sequence length="319" mass="35944">MQIYKTQAPIASKRSWFFSLLVVLLITVGVMIVMQGIGLFLIPVIFKIPLDEMAALFTSPSNDPNARMAIYFIQGLGSGMSFILASWIIAKLVDKADIGWKQQMARFKFIGLVILLIIMFGSLLFNSLIIDWNANIELPESWSAIENYMKEAEDQRMVLTKFLTDFDSLTEFLVGVVVIGLLAGIGEELLFRGVLQPKLQIYTGNGHVAVWLTAFIFSAIHIQFYGFFPRMLLGAIFGYLYLYSGSLLYPIIAHILNNTFTIVLIYLAKQEVITFDIEDTDQVSLPYALIGLVILIISFKAFKRINKSLHKDEELAESV</sequence>
<feature type="transmembrane region" description="Helical" evidence="1">
    <location>
        <begin position="227"/>
        <end position="244"/>
    </location>
</feature>
<dbReference type="RefSeq" id="WP_382387442.1">
    <property type="nucleotide sequence ID" value="NZ_JBHLWI010000028.1"/>
</dbReference>
<feature type="transmembrane region" description="Helical" evidence="1">
    <location>
        <begin position="68"/>
        <end position="89"/>
    </location>
</feature>
<evidence type="ECO:0000256" key="1">
    <source>
        <dbReference type="SAM" id="Phobius"/>
    </source>
</evidence>
<reference evidence="3 4" key="1">
    <citation type="submission" date="2024-09" db="EMBL/GenBank/DDBJ databases">
        <authorList>
            <person name="Sun Q."/>
            <person name="Mori K."/>
        </authorList>
    </citation>
    <scope>NUCLEOTIDE SEQUENCE [LARGE SCALE GENOMIC DNA]</scope>
    <source>
        <strain evidence="3 4">CCM 7650</strain>
    </source>
</reference>
<proteinExistence type="predicted"/>
<dbReference type="InterPro" id="IPR003675">
    <property type="entry name" value="Rce1/LyrA-like_dom"/>
</dbReference>
<dbReference type="EMBL" id="JBHLWI010000028">
    <property type="protein sequence ID" value="MFC0262981.1"/>
    <property type="molecule type" value="Genomic_DNA"/>
</dbReference>